<dbReference type="STRING" id="1798404.A3B92_00195"/>
<name>A0A1G1ZIZ5_9BACT</name>
<dbReference type="EMBL" id="MHJG01000002">
    <property type="protein sequence ID" value="OGY64544.1"/>
    <property type="molecule type" value="Genomic_DNA"/>
</dbReference>
<dbReference type="Proteomes" id="UP000177960">
    <property type="component" value="Unassembled WGS sequence"/>
</dbReference>
<comment type="caution">
    <text evidence="1">The sequence shown here is derived from an EMBL/GenBank/DDBJ whole genome shotgun (WGS) entry which is preliminary data.</text>
</comment>
<accession>A0A1G1ZIZ5</accession>
<dbReference type="AlphaFoldDB" id="A0A1G1ZIZ5"/>
<evidence type="ECO:0000313" key="1">
    <source>
        <dbReference type="EMBL" id="OGY64544.1"/>
    </source>
</evidence>
<sequence length="160" mass="18665">MEKQPQNKEFTPEEKAKARSMAEMILAESKAGKKNFPMGSPMSEKEFTEWYINNKERLAEIEKDLIPKERVKARARFQAEMLLAEARAGGQELKFPTTEKDWIDSYIEANVQMWRDSVAESRKKAKAPVLMWKDSKWSLVYDYDWGWGGDDPPRVWISSI</sequence>
<proteinExistence type="predicted"/>
<protein>
    <submittedName>
        <fullName evidence="1">Uncharacterized protein</fullName>
    </submittedName>
</protein>
<evidence type="ECO:0000313" key="2">
    <source>
        <dbReference type="Proteomes" id="UP000177960"/>
    </source>
</evidence>
<reference evidence="1 2" key="1">
    <citation type="journal article" date="2016" name="Nat. Commun.">
        <title>Thousands of microbial genomes shed light on interconnected biogeochemical processes in an aquifer system.</title>
        <authorList>
            <person name="Anantharaman K."/>
            <person name="Brown C.T."/>
            <person name="Hug L.A."/>
            <person name="Sharon I."/>
            <person name="Castelle C.J."/>
            <person name="Probst A.J."/>
            <person name="Thomas B.C."/>
            <person name="Singh A."/>
            <person name="Wilkins M.J."/>
            <person name="Karaoz U."/>
            <person name="Brodie E.L."/>
            <person name="Williams K.H."/>
            <person name="Hubbard S.S."/>
            <person name="Banfield J.F."/>
        </authorList>
    </citation>
    <scope>NUCLEOTIDE SEQUENCE [LARGE SCALE GENOMIC DNA]</scope>
</reference>
<organism evidence="1 2">
    <name type="scientific">Candidatus Harrisonbacteria bacterium RIFCSPHIGHO2_02_FULL_42_16</name>
    <dbReference type="NCBI Taxonomy" id="1798404"/>
    <lineage>
        <taxon>Bacteria</taxon>
        <taxon>Candidatus Harrisoniibacteriota</taxon>
    </lineage>
</organism>
<gene>
    <name evidence="1" type="ORF">A3B92_00195</name>
</gene>